<organism evidence="3 4">
    <name type="scientific">Sphingobacterium bovistauri</name>
    <dbReference type="NCBI Taxonomy" id="2781959"/>
    <lineage>
        <taxon>Bacteria</taxon>
        <taxon>Pseudomonadati</taxon>
        <taxon>Bacteroidota</taxon>
        <taxon>Sphingobacteriia</taxon>
        <taxon>Sphingobacteriales</taxon>
        <taxon>Sphingobacteriaceae</taxon>
        <taxon>Sphingobacterium</taxon>
    </lineage>
</organism>
<dbReference type="PANTHER" id="PTHR34473:SF2">
    <property type="entry name" value="UPF0699 TRANSMEMBRANE PROTEIN YDBT"/>
    <property type="match status" value="1"/>
</dbReference>
<dbReference type="RefSeq" id="WP_225552639.1">
    <property type="nucleotide sequence ID" value="NZ_JADEYP010000013.1"/>
</dbReference>
<dbReference type="PANTHER" id="PTHR34473">
    <property type="entry name" value="UPF0699 TRANSMEMBRANE PROTEIN YDBS"/>
    <property type="match status" value="1"/>
</dbReference>
<feature type="transmembrane region" description="Helical" evidence="1">
    <location>
        <begin position="233"/>
        <end position="258"/>
    </location>
</feature>
<keyword evidence="4" id="KW-1185">Reference proteome</keyword>
<dbReference type="Proteomes" id="UP001165302">
    <property type="component" value="Unassembled WGS sequence"/>
</dbReference>
<keyword evidence="1" id="KW-1133">Transmembrane helix</keyword>
<keyword evidence="1" id="KW-0812">Transmembrane</keyword>
<reference evidence="3" key="1">
    <citation type="submission" date="2020-10" db="EMBL/GenBank/DDBJ databases">
        <authorList>
            <person name="Lu T."/>
            <person name="Wang Q."/>
            <person name="Han X."/>
        </authorList>
    </citation>
    <scope>NUCLEOTIDE SEQUENCE</scope>
    <source>
        <strain evidence="3">WQ 366</strain>
    </source>
</reference>
<evidence type="ECO:0000259" key="2">
    <source>
        <dbReference type="Pfam" id="PF03703"/>
    </source>
</evidence>
<evidence type="ECO:0000313" key="4">
    <source>
        <dbReference type="Proteomes" id="UP001165302"/>
    </source>
</evidence>
<gene>
    <name evidence="3" type="ORF">IPZ78_08380</name>
</gene>
<evidence type="ECO:0000313" key="3">
    <source>
        <dbReference type="EMBL" id="MCA5005167.1"/>
    </source>
</evidence>
<protein>
    <submittedName>
        <fullName evidence="3">PH domain-containing protein</fullName>
    </submittedName>
</protein>
<feature type="domain" description="YdbS-like PH" evidence="2">
    <location>
        <begin position="82"/>
        <end position="152"/>
    </location>
</feature>
<feature type="transmembrane region" description="Helical" evidence="1">
    <location>
        <begin position="21"/>
        <end position="45"/>
    </location>
</feature>
<keyword evidence="1" id="KW-0472">Membrane</keyword>
<feature type="domain" description="YdbS-like PH" evidence="2">
    <location>
        <begin position="418"/>
        <end position="494"/>
    </location>
</feature>
<feature type="transmembrane region" description="Helical" evidence="1">
    <location>
        <begin position="51"/>
        <end position="72"/>
    </location>
</feature>
<dbReference type="InterPro" id="IPR005182">
    <property type="entry name" value="YdbS-like_PH"/>
</dbReference>
<dbReference type="Pfam" id="PF03703">
    <property type="entry name" value="bPH_2"/>
    <property type="match status" value="2"/>
</dbReference>
<comment type="caution">
    <text evidence="3">The sequence shown here is derived from an EMBL/GenBank/DDBJ whole genome shotgun (WGS) entry which is preliminary data.</text>
</comment>
<feature type="transmembrane region" description="Helical" evidence="1">
    <location>
        <begin position="398"/>
        <end position="418"/>
    </location>
</feature>
<feature type="transmembrane region" description="Helical" evidence="1">
    <location>
        <begin position="194"/>
        <end position="213"/>
    </location>
</feature>
<name>A0ABS7Z4U5_9SPHI</name>
<proteinExistence type="predicted"/>
<dbReference type="EMBL" id="JADEYP010000013">
    <property type="protein sequence ID" value="MCA5005167.1"/>
    <property type="molecule type" value="Genomic_DNA"/>
</dbReference>
<evidence type="ECO:0000256" key="1">
    <source>
        <dbReference type="SAM" id="Phobius"/>
    </source>
</evidence>
<accession>A0ABS7Z4U5</accession>
<sequence>MYDQNLFRFPQRLNSLGYILNIVKTFVLIIRQFFFFILYLLYKYWNNLDGLYIALFFIALVLLTVVIAFINFKTFKFYLDEDSEEFVVQKGLFNKSKIVIKFVNILQVNVTQNMLQKALSLYSLTLDTAGSDKVEVDLYALDGGTAKELKNILLSKIDKAYTLNGGDSIVSEPQLDRVLTIPSRNILLVSLFSNYRQGLALFLAFLVSIYQHIQDVFETFEFEEENLDAEAMRIFVLESLFTMIAIVVLGLLSIPFIINIFRYYIKYYNFTIIKNTVGNFSMQYGLIKKVNTIFNSKKIQQVVFKQNQILKRLNIGVLSLKQLTTDQSKADRSSVEMPGVSIIDRDTVYALAFGSNVFDKTTCIKPKNGLLTSRMIKMVFFYMMFLSVVIILDYLTFWLISVLCVALLLNTLYNYLFYRNYTLLYMDNFLIKRYGVWNEKEIIIPMQKMQSISISKTFFQNYSHTSNLHVSTAAGTVSFRFFDERDIHNLANYLLYTVEK</sequence>
<feature type="transmembrane region" description="Helical" evidence="1">
    <location>
        <begin position="375"/>
        <end position="392"/>
    </location>
</feature>